<dbReference type="Gene3D" id="3.30.300.70">
    <property type="entry name" value="RimP-like superfamily, N-terminal"/>
    <property type="match status" value="1"/>
</dbReference>
<feature type="domain" description="Ribosome maturation factor RimP N-terminal" evidence="4">
    <location>
        <begin position="13"/>
        <end position="90"/>
    </location>
</feature>
<dbReference type="EMBL" id="JASOOY020000030">
    <property type="protein sequence ID" value="MEO3717658.1"/>
    <property type="molecule type" value="Genomic_DNA"/>
</dbReference>
<reference evidence="5" key="1">
    <citation type="submission" date="2023-05" db="EMBL/GenBank/DDBJ databases">
        <authorList>
            <person name="Du J."/>
        </authorList>
    </citation>
    <scope>NUCLEOTIDE SEQUENCE</scope>
    <source>
        <strain evidence="5">UMB1064</strain>
    </source>
</reference>
<dbReference type="GO" id="GO:0006412">
    <property type="term" value="P:translation"/>
    <property type="evidence" value="ECO:0007669"/>
    <property type="project" value="TreeGrafter"/>
</dbReference>
<dbReference type="HAMAP" id="MF_01077">
    <property type="entry name" value="RimP"/>
    <property type="match status" value="1"/>
</dbReference>
<evidence type="ECO:0000256" key="2">
    <source>
        <dbReference type="ARBA" id="ARBA00022517"/>
    </source>
</evidence>
<evidence type="ECO:0000256" key="3">
    <source>
        <dbReference type="HAMAP-Rule" id="MF_01077"/>
    </source>
</evidence>
<dbReference type="Proteomes" id="UP001223646">
    <property type="component" value="Unassembled WGS sequence"/>
</dbReference>
<dbReference type="GO" id="GO:0000028">
    <property type="term" value="P:ribosomal small subunit assembly"/>
    <property type="evidence" value="ECO:0007669"/>
    <property type="project" value="TreeGrafter"/>
</dbReference>
<dbReference type="SUPFAM" id="SSF75420">
    <property type="entry name" value="YhbC-like, N-terminal domain"/>
    <property type="match status" value="1"/>
</dbReference>
<dbReference type="InterPro" id="IPR003728">
    <property type="entry name" value="Ribosome_maturation_RimP"/>
</dbReference>
<proteinExistence type="inferred from homology"/>
<keyword evidence="2 3" id="KW-0690">Ribosome biogenesis</keyword>
<dbReference type="NCBIfam" id="NF000930">
    <property type="entry name" value="PRK00092.2-2"/>
    <property type="match status" value="1"/>
</dbReference>
<dbReference type="RefSeq" id="WP_005509582.1">
    <property type="nucleotide sequence ID" value="NZ_JAFJMG010000028.1"/>
</dbReference>
<sequence>MAIPAPEKIEQFVSPALAQIGLDVEDVKVVRAGAKSQVIVLIDADERPDLDVLEQATHEVSSALDAAEARGEADFGAQGYTLEVSTPGIDAPLTQPRHWRRNRGRIAEISLADGSAIAARIGALSPDEESIILVTSKGPKGRLKAVGQRVQLTNVARAVVQVEFSNPPAAEKDFAGLDYDDALTRLEDNK</sequence>
<comment type="caution">
    <text evidence="5">The sequence shown here is derived from an EMBL/GenBank/DDBJ whole genome shotgun (WGS) entry which is preliminary data.</text>
</comment>
<protein>
    <recommendedName>
        <fullName evidence="3">Ribosome maturation factor RimP</fullName>
    </recommendedName>
</protein>
<dbReference type="AlphaFoldDB" id="A0AAW9SU13"/>
<gene>
    <name evidence="3 5" type="primary">rimP</name>
    <name evidence="5" type="ORF">QP460_008650</name>
</gene>
<dbReference type="Pfam" id="PF02576">
    <property type="entry name" value="RimP_N"/>
    <property type="match status" value="1"/>
</dbReference>
<keyword evidence="1 3" id="KW-0963">Cytoplasm</keyword>
<organism evidence="5 6">
    <name type="scientific">Corynebacterium amycolatum</name>
    <dbReference type="NCBI Taxonomy" id="43765"/>
    <lineage>
        <taxon>Bacteria</taxon>
        <taxon>Bacillati</taxon>
        <taxon>Actinomycetota</taxon>
        <taxon>Actinomycetes</taxon>
        <taxon>Mycobacteriales</taxon>
        <taxon>Corynebacteriaceae</taxon>
        <taxon>Corynebacterium</taxon>
    </lineage>
</organism>
<name>A0AAW9SU13_CORAY</name>
<evidence type="ECO:0000313" key="6">
    <source>
        <dbReference type="Proteomes" id="UP001223646"/>
    </source>
</evidence>
<dbReference type="InterPro" id="IPR028989">
    <property type="entry name" value="RimP_N"/>
</dbReference>
<evidence type="ECO:0000313" key="5">
    <source>
        <dbReference type="EMBL" id="MEO3717658.1"/>
    </source>
</evidence>
<evidence type="ECO:0000259" key="4">
    <source>
        <dbReference type="Pfam" id="PF02576"/>
    </source>
</evidence>
<accession>A0AAW9SU13</accession>
<reference evidence="5" key="2">
    <citation type="submission" date="2024-05" db="EMBL/GenBank/DDBJ databases">
        <authorList>
            <person name="Wolfe A."/>
        </authorList>
    </citation>
    <scope>NUCLEOTIDE SEQUENCE</scope>
    <source>
        <strain evidence="5">UMB1064</strain>
    </source>
</reference>
<dbReference type="PANTHER" id="PTHR33867:SF1">
    <property type="entry name" value="RIBOSOME MATURATION FACTOR RIMP"/>
    <property type="match status" value="1"/>
</dbReference>
<dbReference type="PANTHER" id="PTHR33867">
    <property type="entry name" value="RIBOSOME MATURATION FACTOR RIMP"/>
    <property type="match status" value="1"/>
</dbReference>
<evidence type="ECO:0000256" key="1">
    <source>
        <dbReference type="ARBA" id="ARBA00022490"/>
    </source>
</evidence>
<comment type="similarity">
    <text evidence="3">Belongs to the RimP family.</text>
</comment>
<comment type="subcellular location">
    <subcellularLocation>
        <location evidence="3">Cytoplasm</location>
    </subcellularLocation>
</comment>
<comment type="function">
    <text evidence="3">Required for maturation of 30S ribosomal subunits.</text>
</comment>
<dbReference type="InterPro" id="IPR035956">
    <property type="entry name" value="RimP_N_sf"/>
</dbReference>
<dbReference type="GO" id="GO:0005829">
    <property type="term" value="C:cytosol"/>
    <property type="evidence" value="ECO:0007669"/>
    <property type="project" value="TreeGrafter"/>
</dbReference>